<dbReference type="InterPro" id="IPR023027">
    <property type="entry name" value="Mannitol_DH_CS"/>
</dbReference>
<dbReference type="KEGG" id="moc:BB934_16535"/>
<feature type="domain" description="Mannitol dehydrogenase C-terminal" evidence="4">
    <location>
        <begin position="289"/>
        <end position="477"/>
    </location>
</feature>
<dbReference type="EMBL" id="CP016616">
    <property type="protein sequence ID" value="ANY79636.1"/>
    <property type="molecule type" value="Genomic_DNA"/>
</dbReference>
<dbReference type="InterPro" id="IPR036291">
    <property type="entry name" value="NAD(P)-bd_dom_sf"/>
</dbReference>
<accession>A0A1B2EI48</accession>
<dbReference type="OrthoDB" id="271711at2"/>
<protein>
    <submittedName>
        <fullName evidence="5">Mannitol dehydrogenase</fullName>
    </submittedName>
</protein>
<gene>
    <name evidence="5" type="ORF">BB934_16535</name>
</gene>
<sequence length="494" mass="53703">MSQPLNLSALTALPSTIARPNYARDALRAGILHIGVGNFHRAHQAVYLDDLFNRGRHLDWALLGAGVRAGDQAMRSALEPQDWLTTVVELEPGANSARVTGAMTGFVPVGEDAAPIVDALDDAALRIVSLTVTEGGYCIDPATGSFNPEHPDIRHDAAHPDRPKGVFGALVAALKRRRDRGAAPFTVMSCDNIPHNGRVAMDAVAGLAELTDPALAAFIREKVAFPNSMVDRITPATTDRERSMLEERFGIRDNWPVFCEPFRQWVLEDNFPTGRPALEDVGVTFTSEVAAFELMKLRILNGGHAAIAYPAALMGIHFVHDAMADPLVRGFLDKLEAEEIIPHVPPVPGVDLKAYYGTIAQRFANPDVGDTIPRLAQDGSNRQPKFILPSTRDRLKAGGDVTGLALESALWCRYCAGTTDTGDVVRLDDPNAARLVPLALAAKDDPAKFLGLRDIFGDVADARPFRAHFEVALNSLWRHGTRATLQRYLNGERL</sequence>
<dbReference type="InterPro" id="IPR013131">
    <property type="entry name" value="Mannitol_DH_N"/>
</dbReference>
<dbReference type="InterPro" id="IPR013118">
    <property type="entry name" value="Mannitol_DH_C"/>
</dbReference>
<dbReference type="AlphaFoldDB" id="A0A1B2EI48"/>
<dbReference type="InterPro" id="IPR050988">
    <property type="entry name" value="Mannitol_DH/Oxidoreductase"/>
</dbReference>
<evidence type="ECO:0000259" key="3">
    <source>
        <dbReference type="Pfam" id="PF01232"/>
    </source>
</evidence>
<dbReference type="GO" id="GO:0016616">
    <property type="term" value="F:oxidoreductase activity, acting on the CH-OH group of donors, NAD or NADP as acceptor"/>
    <property type="evidence" value="ECO:0007669"/>
    <property type="project" value="TreeGrafter"/>
</dbReference>
<evidence type="ECO:0000259" key="4">
    <source>
        <dbReference type="Pfam" id="PF08125"/>
    </source>
</evidence>
<keyword evidence="1" id="KW-0560">Oxidoreductase</keyword>
<organism evidence="5">
    <name type="scientific">Microvirga ossetica</name>
    <dbReference type="NCBI Taxonomy" id="1882682"/>
    <lineage>
        <taxon>Bacteria</taxon>
        <taxon>Pseudomonadati</taxon>
        <taxon>Pseudomonadota</taxon>
        <taxon>Alphaproteobacteria</taxon>
        <taxon>Hyphomicrobiales</taxon>
        <taxon>Methylobacteriaceae</taxon>
        <taxon>Microvirga</taxon>
    </lineage>
</organism>
<dbReference type="Pfam" id="PF08125">
    <property type="entry name" value="Mannitol_dh_C"/>
    <property type="match status" value="1"/>
</dbReference>
<evidence type="ECO:0000256" key="1">
    <source>
        <dbReference type="ARBA" id="ARBA00023002"/>
    </source>
</evidence>
<name>A0A1B2EI48_9HYPH</name>
<dbReference type="InterPro" id="IPR000669">
    <property type="entry name" value="Mannitol_DH"/>
</dbReference>
<dbReference type="GO" id="GO:0019594">
    <property type="term" value="P:mannitol metabolic process"/>
    <property type="evidence" value="ECO:0007669"/>
    <property type="project" value="InterPro"/>
</dbReference>
<dbReference type="SUPFAM" id="SSF51735">
    <property type="entry name" value="NAD(P)-binding Rossmann-fold domains"/>
    <property type="match status" value="1"/>
</dbReference>
<evidence type="ECO:0000313" key="5">
    <source>
        <dbReference type="EMBL" id="ANY79636.1"/>
    </source>
</evidence>
<dbReference type="InterPro" id="IPR008927">
    <property type="entry name" value="6-PGluconate_DH-like_C_sf"/>
</dbReference>
<dbReference type="Pfam" id="PF01232">
    <property type="entry name" value="Mannitol_dh"/>
    <property type="match status" value="1"/>
</dbReference>
<dbReference type="PRINTS" id="PR00084">
    <property type="entry name" value="MTLDHDRGNASE"/>
</dbReference>
<reference evidence="5" key="1">
    <citation type="submission" date="2016-07" db="EMBL/GenBank/DDBJ databases">
        <title>Microvirga ossetica sp. nov. a new species of rhizobia isolated from root nodules of the legume species Vicia alpestris Steven originated from North Ossetia region in the Caucasus.</title>
        <authorList>
            <person name="Safronova V.I."/>
            <person name="Kuznetsova I.G."/>
            <person name="Sazanova A.L."/>
            <person name="Belimov A."/>
            <person name="Andronov E."/>
            <person name="Osledkin Y.S."/>
            <person name="Onishchuk O.P."/>
            <person name="Kurchak O.N."/>
            <person name="Shaposhnikov A.I."/>
            <person name="Willems A."/>
            <person name="Tikhonovich I.A."/>
        </authorList>
    </citation>
    <scope>NUCLEOTIDE SEQUENCE [LARGE SCALE GENOMIC DNA]</scope>
    <source>
        <strain evidence="5">V5/3M</strain>
    </source>
</reference>
<dbReference type="PROSITE" id="PS00974">
    <property type="entry name" value="MANNITOL_DHGENASE"/>
    <property type="match status" value="1"/>
</dbReference>
<dbReference type="Gene3D" id="1.10.1040.10">
    <property type="entry name" value="N-(1-d-carboxylethyl)-l-norvaline Dehydrogenase, domain 2"/>
    <property type="match status" value="1"/>
</dbReference>
<keyword evidence="2" id="KW-0520">NAD</keyword>
<dbReference type="InterPro" id="IPR013328">
    <property type="entry name" value="6PGD_dom2"/>
</dbReference>
<dbReference type="SUPFAM" id="SSF48179">
    <property type="entry name" value="6-phosphogluconate dehydrogenase C-terminal domain-like"/>
    <property type="match status" value="1"/>
</dbReference>
<dbReference type="Gene3D" id="3.40.50.720">
    <property type="entry name" value="NAD(P)-binding Rossmann-like Domain"/>
    <property type="match status" value="1"/>
</dbReference>
<dbReference type="RefSeq" id="WP_099510654.1">
    <property type="nucleotide sequence ID" value="NZ_CP016616.1"/>
</dbReference>
<proteinExistence type="predicted"/>
<evidence type="ECO:0000256" key="2">
    <source>
        <dbReference type="ARBA" id="ARBA00023027"/>
    </source>
</evidence>
<dbReference type="PANTHER" id="PTHR43362">
    <property type="entry name" value="MANNITOL DEHYDROGENASE DSF1-RELATED"/>
    <property type="match status" value="1"/>
</dbReference>
<dbReference type="PANTHER" id="PTHR43362:SF1">
    <property type="entry name" value="MANNITOL DEHYDROGENASE 2-RELATED"/>
    <property type="match status" value="1"/>
</dbReference>
<feature type="domain" description="Mannitol dehydrogenase N-terminal" evidence="3">
    <location>
        <begin position="30"/>
        <end position="279"/>
    </location>
</feature>